<gene>
    <name evidence="3" type="ORF">G6O67_005352</name>
</gene>
<name>A0A8H4V5T6_9HYPO</name>
<dbReference type="InterPro" id="IPR000120">
    <property type="entry name" value="Amidase"/>
</dbReference>
<dbReference type="SUPFAM" id="SSF75304">
    <property type="entry name" value="Amidase signature (AS) enzymes"/>
    <property type="match status" value="1"/>
</dbReference>
<dbReference type="InterPro" id="IPR036928">
    <property type="entry name" value="AS_sf"/>
</dbReference>
<dbReference type="PANTHER" id="PTHR11895:SF7">
    <property type="entry name" value="GLUTAMYL-TRNA(GLN) AMIDOTRANSFERASE SUBUNIT A, MITOCHONDRIAL"/>
    <property type="match status" value="1"/>
</dbReference>
<sequence length="433" mass="47261">MGKTQENKRLDGPPSGAQDKQDGSKLHLCTAVEIHDLIRKERVTVQDYARALVERFDERNHEVKAWAHFDNKTILAEAKRLDELPRASRGPLHGVAIGIKDVLLTKDMPTQYNSRIYDNDGNAAADADAVAVLRTAGALILGKTATTEFAAKVEGGACCNPRSLQHTPGGSSSGSAAAVGDNQPTWGLVSTEGVGRFSTTCDTVGFFANTLDDLVLLAKVYRLDFDYSPPPEPFAIRGARVAFVKTSVWDQAGPGTKKAWEKARSLLADAGAVIDDVHLPEPFDECRQWRETIVAGEARSAFLSKFVESRQKLHASLQALVLNEHDPSRKDMLEAYDGVARLRPQWDEIAGRYHVVVTPSAVDEAPEGLWDTGSAVFNIVWTVLHAPTLNVPGFFGQHRLPIGLTLVGPRYGDMQLLRAGRALGELFERKGGY</sequence>
<feature type="domain" description="Amidase" evidence="2">
    <location>
        <begin position="50"/>
        <end position="180"/>
    </location>
</feature>
<dbReference type="PANTHER" id="PTHR11895">
    <property type="entry name" value="TRANSAMIDASE"/>
    <property type="match status" value="1"/>
</dbReference>
<feature type="region of interest" description="Disordered" evidence="1">
    <location>
        <begin position="1"/>
        <end position="24"/>
    </location>
</feature>
<organism evidence="3 4">
    <name type="scientific">Ophiocordyceps sinensis</name>
    <dbReference type="NCBI Taxonomy" id="72228"/>
    <lineage>
        <taxon>Eukaryota</taxon>
        <taxon>Fungi</taxon>
        <taxon>Dikarya</taxon>
        <taxon>Ascomycota</taxon>
        <taxon>Pezizomycotina</taxon>
        <taxon>Sordariomycetes</taxon>
        <taxon>Hypocreomycetidae</taxon>
        <taxon>Hypocreales</taxon>
        <taxon>Ophiocordycipitaceae</taxon>
        <taxon>Ophiocordyceps</taxon>
    </lineage>
</organism>
<dbReference type="Pfam" id="PF01425">
    <property type="entry name" value="Amidase"/>
    <property type="match status" value="2"/>
</dbReference>
<protein>
    <recommendedName>
        <fullName evidence="2">Amidase domain-containing protein</fullName>
    </recommendedName>
</protein>
<evidence type="ECO:0000259" key="2">
    <source>
        <dbReference type="Pfam" id="PF01425"/>
    </source>
</evidence>
<accession>A0A8H4V5T6</accession>
<feature type="compositionally biased region" description="Basic and acidic residues" evidence="1">
    <location>
        <begin position="1"/>
        <end position="11"/>
    </location>
</feature>
<dbReference type="AlphaFoldDB" id="A0A8H4V5T6"/>
<dbReference type="InterPro" id="IPR023631">
    <property type="entry name" value="Amidase_dom"/>
</dbReference>
<evidence type="ECO:0000313" key="4">
    <source>
        <dbReference type="Proteomes" id="UP000557566"/>
    </source>
</evidence>
<dbReference type="Proteomes" id="UP000557566">
    <property type="component" value="Unassembled WGS sequence"/>
</dbReference>
<reference evidence="3 4" key="1">
    <citation type="journal article" date="2020" name="Genome Biol. Evol.">
        <title>A new high-quality draft genome assembly of the Chinese cordyceps Ophiocordyceps sinensis.</title>
        <authorList>
            <person name="Shu R."/>
            <person name="Zhang J."/>
            <person name="Meng Q."/>
            <person name="Zhang H."/>
            <person name="Zhou G."/>
            <person name="Li M."/>
            <person name="Wu P."/>
            <person name="Zhao Y."/>
            <person name="Chen C."/>
            <person name="Qin Q."/>
        </authorList>
    </citation>
    <scope>NUCLEOTIDE SEQUENCE [LARGE SCALE GENOMIC DNA]</scope>
    <source>
        <strain evidence="3 4">IOZ07</strain>
    </source>
</reference>
<feature type="domain" description="Amidase" evidence="2">
    <location>
        <begin position="184"/>
        <end position="417"/>
    </location>
</feature>
<proteinExistence type="predicted"/>
<comment type="caution">
    <text evidence="3">The sequence shown here is derived from an EMBL/GenBank/DDBJ whole genome shotgun (WGS) entry which is preliminary data.</text>
</comment>
<dbReference type="OrthoDB" id="6428749at2759"/>
<keyword evidence="4" id="KW-1185">Reference proteome</keyword>
<evidence type="ECO:0000313" key="3">
    <source>
        <dbReference type="EMBL" id="KAF4509042.1"/>
    </source>
</evidence>
<dbReference type="EMBL" id="JAAVMX010000005">
    <property type="protein sequence ID" value="KAF4509042.1"/>
    <property type="molecule type" value="Genomic_DNA"/>
</dbReference>
<dbReference type="Gene3D" id="3.90.1300.10">
    <property type="entry name" value="Amidase signature (AS) domain"/>
    <property type="match status" value="2"/>
</dbReference>
<dbReference type="GO" id="GO:0003824">
    <property type="term" value="F:catalytic activity"/>
    <property type="evidence" value="ECO:0007669"/>
    <property type="project" value="InterPro"/>
</dbReference>
<evidence type="ECO:0000256" key="1">
    <source>
        <dbReference type="SAM" id="MobiDB-lite"/>
    </source>
</evidence>